<sequence>MQDPTAGGSRHERRRCHSLVETTRTHRPMRNLCAQIACLFLLLGAVLPAHAAALGRRVAVVVGISHYGAADDLSSPVHNAETMAATLERLGYEVRLLRDERAADILAVVGALRLGPTDSFTFFFSGHGVTADGAAALALPSPSGAIALLRLGAITGLVAAAKPAAALYMLDACRSDAAKPAAKGALAADAPGPTQPPKTLGAFFAYAAAPGDVAYDGPPGAASLSPFSFALVEELRVPGQDIGAVMRHVRERVAKLTGGRQLPWSEDALTAPLVLNEAPASPELAALWGRALRGERDAERELGLAYLDGRAVGADVERGTALLRDAGRQNDVPALLALGDVELRQDRSALRPTDRARTDFEAARRAGSAQAAYRLAELDRRALVRGAEPTVAMLALYREAAAGGVADARVRLLSYDLRPPARDKTSGAVESGEVKPGDAKRKAALAALRRQGAAGNMLAAEELGSLYHSVGSPDFDAAEGDHWLDRAIAEGSTEALLIRARDFGEGRGRASDEVKAYDLVMQAAERGDAYAMLTAGRMRQQGTGVARDMAAALSWFRRAAESGEHEGFADLGFAYEAGDGVDRDLAAAVAAYRRGAEFGDPVSTRSLAVMYENGDGVRRNIDTAIAYYERARDLGDVRARASLAVLAGNGLLYSVPDPAKELAMLRETVSSSGDAAYIVKLAKIVEDGIAAPPDRPEAARLYARAAALGSAEAATELGVMRWEGLGLPQDTGKAVAFWRKAAEAGDAVAEADLSKALRLDGKTEADKLEAARWARRSAEAGQTDAMVMMARYLLVGEGGIARDYDAAFSWLETSLAARRFEAAEVLAAMPNDRTLDLPQEQRDRAVLALLVAKYDDDNPLAADALLHSFHVQDGYDAFRAARPMLVRLLDGPQRAPAAAMLGLYDERGVGGQASRTGALASYRMAAEAGYGRAWRRLADIERSDRDASGEGRPQSGPRQAVEDYRRGAAAGDAKAMASLAAMMQAGEGTHTDMPGAFAMLKDAAGRGDRPAMLGLAEGYRDGKGIAASPADADVWFSRAAASGDRLAQRELAGLLLDAPVDARDYSRGLNLLFRLGAAGDTGALGRLDGLGRDAALPRAVRARAVFVLGVLAASKVAAAQPILDRLAAARIIAREGTGYALRN</sequence>
<evidence type="ECO:0000313" key="4">
    <source>
        <dbReference type="Proteomes" id="UP000289411"/>
    </source>
</evidence>
<comment type="caution">
    <text evidence="3">The sequence shown here is derived from an EMBL/GenBank/DDBJ whole genome shotgun (WGS) entry which is preliminary data.</text>
</comment>
<name>A0A4Q2R8W5_9HYPH</name>
<feature type="domain" description="Caspase family p20" evidence="2">
    <location>
        <begin position="55"/>
        <end position="177"/>
    </location>
</feature>
<evidence type="ECO:0000313" key="3">
    <source>
        <dbReference type="EMBL" id="RYB03316.1"/>
    </source>
</evidence>
<dbReference type="SUPFAM" id="SSF81901">
    <property type="entry name" value="HCP-like"/>
    <property type="match status" value="3"/>
</dbReference>
<reference evidence="3 4" key="1">
    <citation type="submission" date="2018-09" db="EMBL/GenBank/DDBJ databases">
        <authorList>
            <person name="Grouzdev D.S."/>
            <person name="Krutkina M.S."/>
        </authorList>
    </citation>
    <scope>NUCLEOTIDE SEQUENCE [LARGE SCALE GENOMIC DNA]</scope>
    <source>
        <strain evidence="3 4">RmlP001</strain>
    </source>
</reference>
<evidence type="ECO:0000259" key="2">
    <source>
        <dbReference type="PROSITE" id="PS50208"/>
    </source>
</evidence>
<protein>
    <recommendedName>
        <fullName evidence="2">Caspase family p20 domain-containing protein</fullName>
    </recommendedName>
</protein>
<dbReference type="PANTHER" id="PTHR11102">
    <property type="entry name" value="SEL-1-LIKE PROTEIN"/>
    <property type="match status" value="1"/>
</dbReference>
<proteinExistence type="predicted"/>
<dbReference type="Pfam" id="PF00656">
    <property type="entry name" value="Peptidase_C14"/>
    <property type="match status" value="1"/>
</dbReference>
<dbReference type="InterPro" id="IPR001309">
    <property type="entry name" value="Pept_C14_p20"/>
</dbReference>
<dbReference type="GO" id="GO:0004197">
    <property type="term" value="F:cysteine-type endopeptidase activity"/>
    <property type="evidence" value="ECO:0007669"/>
    <property type="project" value="InterPro"/>
</dbReference>
<dbReference type="EMBL" id="QYBC01000015">
    <property type="protein sequence ID" value="RYB03316.1"/>
    <property type="molecule type" value="Genomic_DNA"/>
</dbReference>
<dbReference type="InterPro" id="IPR006597">
    <property type="entry name" value="Sel1-like"/>
</dbReference>
<dbReference type="SUPFAM" id="SSF52129">
    <property type="entry name" value="Caspase-like"/>
    <property type="match status" value="1"/>
</dbReference>
<organism evidence="3 4">
    <name type="scientific">Lichenibacterium ramalinae</name>
    <dbReference type="NCBI Taxonomy" id="2316527"/>
    <lineage>
        <taxon>Bacteria</taxon>
        <taxon>Pseudomonadati</taxon>
        <taxon>Pseudomonadota</taxon>
        <taxon>Alphaproteobacteria</taxon>
        <taxon>Hyphomicrobiales</taxon>
        <taxon>Lichenihabitantaceae</taxon>
        <taxon>Lichenibacterium</taxon>
    </lineage>
</organism>
<dbReference type="AlphaFoldDB" id="A0A4Q2R8W5"/>
<dbReference type="InterPro" id="IPR050767">
    <property type="entry name" value="Sel1_AlgK"/>
</dbReference>
<dbReference type="PANTHER" id="PTHR11102:SF160">
    <property type="entry name" value="ERAD-ASSOCIATED E3 UBIQUITIN-PROTEIN LIGASE COMPONENT HRD3"/>
    <property type="match status" value="1"/>
</dbReference>
<keyword evidence="4" id="KW-1185">Reference proteome</keyword>
<dbReference type="Pfam" id="PF08238">
    <property type="entry name" value="Sel1"/>
    <property type="match status" value="9"/>
</dbReference>
<dbReference type="GO" id="GO:0006508">
    <property type="term" value="P:proteolysis"/>
    <property type="evidence" value="ECO:0007669"/>
    <property type="project" value="InterPro"/>
</dbReference>
<dbReference type="Proteomes" id="UP000289411">
    <property type="component" value="Unassembled WGS sequence"/>
</dbReference>
<feature type="region of interest" description="Disordered" evidence="1">
    <location>
        <begin position="942"/>
        <end position="967"/>
    </location>
</feature>
<dbReference type="InterPro" id="IPR011990">
    <property type="entry name" value="TPR-like_helical_dom_sf"/>
</dbReference>
<dbReference type="InterPro" id="IPR011600">
    <property type="entry name" value="Pept_C14_caspase"/>
</dbReference>
<dbReference type="InterPro" id="IPR029030">
    <property type="entry name" value="Caspase-like_dom_sf"/>
</dbReference>
<dbReference type="SMART" id="SM00671">
    <property type="entry name" value="SEL1"/>
    <property type="match status" value="14"/>
</dbReference>
<dbReference type="Gene3D" id="3.40.50.1460">
    <property type="match status" value="1"/>
</dbReference>
<reference evidence="3 4" key="2">
    <citation type="submission" date="2019-02" db="EMBL/GenBank/DDBJ databases">
        <title>'Lichenibacterium ramalinii' gen. nov. sp. nov., 'Lichenibacterium minor' gen. nov. sp. nov.</title>
        <authorList>
            <person name="Pankratov T."/>
        </authorList>
    </citation>
    <scope>NUCLEOTIDE SEQUENCE [LARGE SCALE GENOMIC DNA]</scope>
    <source>
        <strain evidence="3 4">RmlP001</strain>
    </source>
</reference>
<gene>
    <name evidence="3" type="ORF">D3272_18050</name>
</gene>
<dbReference type="Gene3D" id="1.25.40.10">
    <property type="entry name" value="Tetratricopeptide repeat domain"/>
    <property type="match status" value="3"/>
</dbReference>
<dbReference type="PROSITE" id="PS50208">
    <property type="entry name" value="CASPASE_P20"/>
    <property type="match status" value="1"/>
</dbReference>
<accession>A0A4Q2R8W5</accession>
<evidence type="ECO:0000256" key="1">
    <source>
        <dbReference type="SAM" id="MobiDB-lite"/>
    </source>
</evidence>